<dbReference type="PRINTS" id="PR00139">
    <property type="entry name" value="ASNGLNASE"/>
</dbReference>
<evidence type="ECO:0000259" key="4">
    <source>
        <dbReference type="Pfam" id="PF00710"/>
    </source>
</evidence>
<dbReference type="PIRSF" id="PIRSF001220">
    <property type="entry name" value="L-ASNase_gatD"/>
    <property type="match status" value="1"/>
</dbReference>
<dbReference type="InterPro" id="IPR027473">
    <property type="entry name" value="L-asparaginase_C"/>
</dbReference>
<dbReference type="GO" id="GO:0004067">
    <property type="term" value="F:asparaginase activity"/>
    <property type="evidence" value="ECO:0007669"/>
    <property type="project" value="UniProtKB-UniRule"/>
</dbReference>
<keyword evidence="6" id="KW-1185">Reference proteome</keyword>
<feature type="binding site" evidence="2">
    <location>
        <begin position="89"/>
        <end position="90"/>
    </location>
    <ligand>
        <name>substrate</name>
    </ligand>
</feature>
<evidence type="ECO:0000256" key="1">
    <source>
        <dbReference type="PIRSR" id="PIRSR001220-1"/>
    </source>
</evidence>
<reference evidence="6" key="1">
    <citation type="submission" date="2015-03" db="EMBL/GenBank/DDBJ databases">
        <title>Draft genome sequence of a novel methanotroph (Sn10-6) isolated from flooded ricefield rhizosphere in India.</title>
        <authorList>
            <person name="Pandit P.S."/>
            <person name="Pore S.D."/>
            <person name="Arora P."/>
            <person name="Kapse N.G."/>
            <person name="Dhakephalkar P.K."/>
            <person name="Rahalkar M.C."/>
        </authorList>
    </citation>
    <scope>NUCLEOTIDE SEQUENCE [LARGE SCALE GENOMIC DNA]</scope>
    <source>
        <strain evidence="6">Sn10-6</strain>
    </source>
</reference>
<feature type="domain" description="L-asparaginase N-terminal" evidence="4">
    <location>
        <begin position="2"/>
        <end position="164"/>
    </location>
</feature>
<feature type="active site" description="O-isoaspartyl threonine intermediate" evidence="1">
    <location>
        <position position="11"/>
    </location>
</feature>
<name>A0A0F3IH01_9GAMM</name>
<proteinExistence type="predicted"/>
<dbReference type="InterPro" id="IPR037152">
    <property type="entry name" value="L-asparaginase_N_sf"/>
</dbReference>
<dbReference type="Pfam" id="PF00710">
    <property type="entry name" value="Asparaginase"/>
    <property type="match status" value="1"/>
</dbReference>
<feature type="active site" evidence="3">
    <location>
        <position position="89"/>
    </location>
</feature>
<evidence type="ECO:0000256" key="3">
    <source>
        <dbReference type="PROSITE-ProRule" id="PRU10100"/>
    </source>
</evidence>
<dbReference type="PANTHER" id="PTHR11707:SF28">
    <property type="entry name" value="60 KDA LYSOPHOSPHOLIPASE"/>
    <property type="match status" value="1"/>
</dbReference>
<dbReference type="InterPro" id="IPR036152">
    <property type="entry name" value="Asp/glu_Ase-like_sf"/>
</dbReference>
<sequence length="336" mass="37814">MKILLVFTGGTIGSSIDKGAINTSNNTPFLLLELFNQHYVDAHNLQFTTLQPYYLLSENLAPKAWTDLITALVAQNLDEYDGVIITHGTDTLSYTAALLGLYFHNVNKPMLLVSSHQPLTQPQANGLANFICAIEFIKKINQPGVYVAYQNPGQPMLIHLATRLASCLPLSSDFISVRHQAYMRYENGHFTQLTEKNRPHSRFLLKAEFAHTITLIRPYPGLDYRTINLDTVQIVLHDLYHSGTACTSSAFGKHYQLTEFVQLCQTQHIPVYLAPAYQSEACYQTTLDLQQAGAEILWGISIEAAYAKLLLAYGNFYEQHSILQFLTTDIAHEHIY</sequence>
<dbReference type="AlphaFoldDB" id="A0A0F3IH01"/>
<feature type="binding site" evidence="2">
    <location>
        <position position="57"/>
    </location>
    <ligand>
        <name>substrate</name>
    </ligand>
</feature>
<dbReference type="InterPro" id="IPR027474">
    <property type="entry name" value="L-asparaginase_N"/>
</dbReference>
<organism evidence="5 6">
    <name type="scientific">Methylocucumis oryzae</name>
    <dbReference type="NCBI Taxonomy" id="1632867"/>
    <lineage>
        <taxon>Bacteria</taxon>
        <taxon>Pseudomonadati</taxon>
        <taxon>Pseudomonadota</taxon>
        <taxon>Gammaproteobacteria</taxon>
        <taxon>Methylococcales</taxon>
        <taxon>Methylococcaceae</taxon>
        <taxon>Methylocucumis</taxon>
    </lineage>
</organism>
<dbReference type="InterPro" id="IPR006034">
    <property type="entry name" value="Asparaginase/glutaminase-like"/>
</dbReference>
<gene>
    <name evidence="5" type="ORF">VZ94_14275</name>
</gene>
<dbReference type="EMBL" id="LAJX01000145">
    <property type="protein sequence ID" value="KJV05982.1"/>
    <property type="molecule type" value="Genomic_DNA"/>
</dbReference>
<protein>
    <submittedName>
        <fullName evidence="5">Asparaginase</fullName>
    </submittedName>
</protein>
<dbReference type="OrthoDB" id="9788068at2"/>
<evidence type="ECO:0000313" key="5">
    <source>
        <dbReference type="EMBL" id="KJV05982.1"/>
    </source>
</evidence>
<dbReference type="PROSITE" id="PS51732">
    <property type="entry name" value="ASN_GLN_ASE_3"/>
    <property type="match status" value="1"/>
</dbReference>
<evidence type="ECO:0000256" key="2">
    <source>
        <dbReference type="PIRSR" id="PIRSR001220-2"/>
    </source>
</evidence>
<dbReference type="PROSITE" id="PS00917">
    <property type="entry name" value="ASN_GLN_ASE_2"/>
    <property type="match status" value="1"/>
</dbReference>
<dbReference type="Proteomes" id="UP000033684">
    <property type="component" value="Unassembled WGS sequence"/>
</dbReference>
<dbReference type="PIRSF" id="PIRSF500176">
    <property type="entry name" value="L_ASNase"/>
    <property type="match status" value="1"/>
</dbReference>
<dbReference type="SMART" id="SM00870">
    <property type="entry name" value="Asparaginase"/>
    <property type="match status" value="1"/>
</dbReference>
<dbReference type="Gene3D" id="3.40.50.40">
    <property type="match status" value="1"/>
</dbReference>
<accession>A0A0F3IH01</accession>
<dbReference type="InterPro" id="IPR027475">
    <property type="entry name" value="Asparaginase/glutaminase_AS2"/>
</dbReference>
<dbReference type="Gene3D" id="3.40.50.1170">
    <property type="entry name" value="L-asparaginase, N-terminal domain"/>
    <property type="match status" value="1"/>
</dbReference>
<dbReference type="PATRIC" id="fig|1632867.3.peg.1249"/>
<dbReference type="RefSeq" id="WP_045779744.1">
    <property type="nucleotide sequence ID" value="NZ_LAJX01000145.1"/>
</dbReference>
<comment type="caution">
    <text evidence="5">The sequence shown here is derived from an EMBL/GenBank/DDBJ whole genome shotgun (WGS) entry which is preliminary data.</text>
</comment>
<dbReference type="SUPFAM" id="SSF53774">
    <property type="entry name" value="Glutaminase/Asparaginase"/>
    <property type="match status" value="1"/>
</dbReference>
<evidence type="ECO:0000313" key="6">
    <source>
        <dbReference type="Proteomes" id="UP000033684"/>
    </source>
</evidence>
<reference evidence="5 6" key="2">
    <citation type="journal article" date="2016" name="Microb. Ecol.">
        <title>Genome Characteristics of a Novel Type I Methanotroph (Sn10-6) Isolated from a Flooded Indian Rice Field.</title>
        <authorList>
            <person name="Rahalkar M.C."/>
            <person name="Pandit P.S."/>
            <person name="Dhakephalkar P.K."/>
            <person name="Pore S."/>
            <person name="Arora P."/>
            <person name="Kapse N."/>
        </authorList>
    </citation>
    <scope>NUCLEOTIDE SEQUENCE [LARGE SCALE GENOMIC DNA]</scope>
    <source>
        <strain evidence="5 6">Sn10-6</strain>
    </source>
</reference>
<dbReference type="PANTHER" id="PTHR11707">
    <property type="entry name" value="L-ASPARAGINASE"/>
    <property type="match status" value="1"/>
</dbReference>